<dbReference type="STRING" id="1387353.BSF38_03794"/>
<name>A0A1U7CTM7_9BACT</name>
<organism evidence="1 2">
    <name type="scientific">Paludisphaera borealis</name>
    <dbReference type="NCBI Taxonomy" id="1387353"/>
    <lineage>
        <taxon>Bacteria</taxon>
        <taxon>Pseudomonadati</taxon>
        <taxon>Planctomycetota</taxon>
        <taxon>Planctomycetia</taxon>
        <taxon>Isosphaerales</taxon>
        <taxon>Isosphaeraceae</taxon>
        <taxon>Paludisphaera</taxon>
    </lineage>
</organism>
<accession>A0A1U7CTM7</accession>
<proteinExistence type="predicted"/>
<dbReference type="RefSeq" id="WP_076351123.1">
    <property type="nucleotide sequence ID" value="NZ_CP019082.1"/>
</dbReference>
<reference evidence="2" key="1">
    <citation type="submission" date="2016-12" db="EMBL/GenBank/DDBJ databases">
        <title>Comparative genomics of four Isosphaeraceae planctomycetes: a common pool of plasmids and glycoside hydrolase genes.</title>
        <authorList>
            <person name="Ivanova A."/>
        </authorList>
    </citation>
    <scope>NUCLEOTIDE SEQUENCE [LARGE SCALE GENOMIC DNA]</scope>
    <source>
        <strain evidence="2">PX4</strain>
    </source>
</reference>
<protein>
    <submittedName>
        <fullName evidence="1">Uncharacterized protein</fullName>
    </submittedName>
</protein>
<keyword evidence="2" id="KW-1185">Reference proteome</keyword>
<dbReference type="AlphaFoldDB" id="A0A1U7CTM7"/>
<dbReference type="KEGG" id="pbor:BSF38_03794"/>
<evidence type="ECO:0000313" key="2">
    <source>
        <dbReference type="Proteomes" id="UP000186309"/>
    </source>
</evidence>
<evidence type="ECO:0000313" key="1">
    <source>
        <dbReference type="EMBL" id="APW62256.1"/>
    </source>
</evidence>
<sequence>MLNRRGLLRTLATLGVAMVVVMGSVFADELLGVISKVDRDTKKLTVIEKGTDKEVVVEINDDTEYVTPKGTSKVDLEKLETRITKAKEKGAKGVRVKITHEKNVASKIEAVAKKKAEAPAQ</sequence>
<dbReference type="EMBL" id="CP019082">
    <property type="protein sequence ID" value="APW62256.1"/>
    <property type="molecule type" value="Genomic_DNA"/>
</dbReference>
<gene>
    <name evidence="1" type="ORF">BSF38_03794</name>
</gene>
<dbReference type="OrthoDB" id="290855at2"/>
<dbReference type="Proteomes" id="UP000186309">
    <property type="component" value="Chromosome"/>
</dbReference>